<comment type="caution">
    <text evidence="2">The sequence shown here is derived from an EMBL/GenBank/DDBJ whole genome shotgun (WGS) entry which is preliminary data.</text>
</comment>
<feature type="non-terminal residue" evidence="2">
    <location>
        <position position="1"/>
    </location>
</feature>
<evidence type="ECO:0000256" key="1">
    <source>
        <dbReference type="SAM" id="Phobius"/>
    </source>
</evidence>
<evidence type="ECO:0000313" key="2">
    <source>
        <dbReference type="EMBL" id="CAG00378.1"/>
    </source>
</evidence>
<keyword evidence="1" id="KW-0472">Membrane</keyword>
<protein>
    <submittedName>
        <fullName evidence="2">(spotted green pufferfish) hypothetical protein</fullName>
    </submittedName>
</protein>
<dbReference type="EMBL" id="CAAE01014597">
    <property type="protein sequence ID" value="CAG00378.1"/>
    <property type="molecule type" value="Genomic_DNA"/>
</dbReference>
<reference evidence="2" key="2">
    <citation type="submission" date="2004-02" db="EMBL/GenBank/DDBJ databases">
        <authorList>
            <consortium name="Genoscope"/>
            <consortium name="Whitehead Institute Centre for Genome Research"/>
        </authorList>
    </citation>
    <scope>NUCLEOTIDE SEQUENCE</scope>
</reference>
<feature type="transmembrane region" description="Helical" evidence="1">
    <location>
        <begin position="18"/>
        <end position="38"/>
    </location>
</feature>
<gene>
    <name evidence="2" type="ORF">GSTENG00018804001</name>
</gene>
<name>Q4SG54_TETNG</name>
<organism evidence="2">
    <name type="scientific">Tetraodon nigroviridis</name>
    <name type="common">Spotted green pufferfish</name>
    <name type="synonym">Chelonodon nigroviridis</name>
    <dbReference type="NCBI Taxonomy" id="99883"/>
    <lineage>
        <taxon>Eukaryota</taxon>
        <taxon>Metazoa</taxon>
        <taxon>Chordata</taxon>
        <taxon>Craniata</taxon>
        <taxon>Vertebrata</taxon>
        <taxon>Euteleostomi</taxon>
        <taxon>Actinopterygii</taxon>
        <taxon>Neopterygii</taxon>
        <taxon>Teleostei</taxon>
        <taxon>Neoteleostei</taxon>
        <taxon>Acanthomorphata</taxon>
        <taxon>Eupercaria</taxon>
        <taxon>Tetraodontiformes</taxon>
        <taxon>Tetradontoidea</taxon>
        <taxon>Tetraodontidae</taxon>
        <taxon>Tetraodon</taxon>
    </lineage>
</organism>
<proteinExistence type="predicted"/>
<accession>Q4SG54</accession>
<dbReference type="KEGG" id="tng:GSTEN00018804G001"/>
<sequence length="58" mass="6754">DLMCILRSKVLGVAWAELLPPFISLLLLGEWLLSVFIFSTSKLYKNMQHTSWPKSMWN</sequence>
<reference evidence="2" key="1">
    <citation type="journal article" date="2004" name="Nature">
        <title>Genome duplication in the teleost fish Tetraodon nigroviridis reveals the early vertebrate proto-karyotype.</title>
        <authorList>
            <person name="Jaillon O."/>
            <person name="Aury J.-M."/>
            <person name="Brunet F."/>
            <person name="Petit J.-L."/>
            <person name="Stange-Thomann N."/>
            <person name="Mauceli E."/>
            <person name="Bouneau L."/>
            <person name="Fischer C."/>
            <person name="Ozouf-Costaz C."/>
            <person name="Bernot A."/>
            <person name="Nicaud S."/>
            <person name="Jaffe D."/>
            <person name="Fisher S."/>
            <person name="Lutfalla G."/>
            <person name="Dossat C."/>
            <person name="Segurens B."/>
            <person name="Dasilva C."/>
            <person name="Salanoubat M."/>
            <person name="Levy M."/>
            <person name="Boudet N."/>
            <person name="Castellano S."/>
            <person name="Anthouard V."/>
            <person name="Jubin C."/>
            <person name="Castelli V."/>
            <person name="Katinka M."/>
            <person name="Vacherie B."/>
            <person name="Biemont C."/>
            <person name="Skalli Z."/>
            <person name="Cattolico L."/>
            <person name="Poulain J."/>
            <person name="De Berardinis V."/>
            <person name="Cruaud C."/>
            <person name="Duprat S."/>
            <person name="Brottier P."/>
            <person name="Coutanceau J.-P."/>
            <person name="Gouzy J."/>
            <person name="Parra G."/>
            <person name="Lardier G."/>
            <person name="Chapple C."/>
            <person name="McKernan K.J."/>
            <person name="McEwan P."/>
            <person name="Bosak S."/>
            <person name="Kellis M."/>
            <person name="Volff J.-N."/>
            <person name="Guigo R."/>
            <person name="Zody M.C."/>
            <person name="Mesirov J."/>
            <person name="Lindblad-Toh K."/>
            <person name="Birren B."/>
            <person name="Nusbaum C."/>
            <person name="Kahn D."/>
            <person name="Robinson-Rechavi M."/>
            <person name="Laudet V."/>
            <person name="Schachter V."/>
            <person name="Quetier F."/>
            <person name="Saurin W."/>
            <person name="Scarpelli C."/>
            <person name="Wincker P."/>
            <person name="Lander E.S."/>
            <person name="Weissenbach J."/>
            <person name="Roest Crollius H."/>
        </authorList>
    </citation>
    <scope>NUCLEOTIDE SEQUENCE [LARGE SCALE GENOMIC DNA]</scope>
</reference>
<keyword evidence="1" id="KW-1133">Transmembrane helix</keyword>
<dbReference type="AlphaFoldDB" id="Q4SG54"/>
<keyword evidence="1" id="KW-0812">Transmembrane</keyword>